<feature type="compositionally biased region" description="Basic and acidic residues" evidence="1">
    <location>
        <begin position="203"/>
        <end position="217"/>
    </location>
</feature>
<protein>
    <recommendedName>
        <fullName evidence="4">ATP-dependent DNA helicase</fullName>
    </recommendedName>
</protein>
<dbReference type="Gene3D" id="3.40.50.300">
    <property type="entry name" value="P-loop containing nucleotide triphosphate hydrolases"/>
    <property type="match status" value="1"/>
</dbReference>
<comment type="caution">
    <text evidence="2">The sequence shown here is derived from an EMBL/GenBank/DDBJ whole genome shotgun (WGS) entry which is preliminary data.</text>
</comment>
<evidence type="ECO:0000313" key="3">
    <source>
        <dbReference type="Proteomes" id="UP000077051"/>
    </source>
</evidence>
<dbReference type="PANTHER" id="PTHR47642">
    <property type="entry name" value="ATP-DEPENDENT DNA HELICASE"/>
    <property type="match status" value="1"/>
</dbReference>
<dbReference type="AlphaFoldDB" id="A0A162TMK5"/>
<gene>
    <name evidence="2" type="ORF">MUCCIDRAFT_106251</name>
</gene>
<feature type="region of interest" description="Disordered" evidence="1">
    <location>
        <begin position="99"/>
        <end position="126"/>
    </location>
</feature>
<feature type="compositionally biased region" description="Basic and acidic residues" evidence="1">
    <location>
        <begin position="115"/>
        <end position="126"/>
    </location>
</feature>
<name>A0A162TMK5_MUCCL</name>
<keyword evidence="3" id="KW-1185">Reference proteome</keyword>
<feature type="region of interest" description="Disordered" evidence="1">
    <location>
        <begin position="197"/>
        <end position="217"/>
    </location>
</feature>
<organism evidence="2 3">
    <name type="scientific">Mucor lusitanicus CBS 277.49</name>
    <dbReference type="NCBI Taxonomy" id="747725"/>
    <lineage>
        <taxon>Eukaryota</taxon>
        <taxon>Fungi</taxon>
        <taxon>Fungi incertae sedis</taxon>
        <taxon>Mucoromycota</taxon>
        <taxon>Mucoromycotina</taxon>
        <taxon>Mucoromycetes</taxon>
        <taxon>Mucorales</taxon>
        <taxon>Mucorineae</taxon>
        <taxon>Mucoraceae</taxon>
        <taxon>Mucor</taxon>
    </lineage>
</organism>
<dbReference type="VEuPathDB" id="FungiDB:MUCCIDRAFT_106251"/>
<sequence>MATSYYNASEISAQEACYNLLRIRMSEASTGCIHIPTSKPELRMHMLRPSTELETMDPDSTDCSIQPGLIDHYTNRPDIFESLNLAQFAAYFEFSRSRPTDNRLPNPVPSAVNIDRNDVHEGDNDADKNEETAQVADAIEAAGQMPVDNRGGVPGRSYQLRAGNPQHRLEIANAYQEFTQLEDDQLEAFIRQLMQNRNDEEDLGRGRGNGDRRRNADITENLNPRATQPRATYSEKIKVAGKIPGDKYSELLARLNTKQRLFLTHVMHLVRNNKDDTFVRYFDTSVAPPSNNIFSPMHLLVTGGAGAGKLMILPLSSLARTPDRTIRNTCVSDGLVSGAFCLLRRIVTGVYNNLTKPVKVWVVEFDRESPGVELRRNQARVRRNYGGVPDSWTMIEPVSDIVYQNQSGRIRVRRTQFPLVPGEALTAHKSQGQTLASVLLINGLCADHLLRQALYVGCSRATSSTGLTLSCKDNIFRAPPRLLPDSPLSVELQQQSSIEFTVVCKAYVYQHVPEDYMHIWRHTHKHVDTQRVPGQAIVTFDLATRHVVCLHIDHRLCTTGNTQLNMLQALYCQDPLNAYTSRSSLYVCTLHQIFHTRTY</sequence>
<dbReference type="EMBL" id="AMYB01000002">
    <property type="protein sequence ID" value="OAD05692.1"/>
    <property type="molecule type" value="Genomic_DNA"/>
</dbReference>
<dbReference type="SUPFAM" id="SSF52540">
    <property type="entry name" value="P-loop containing nucleoside triphosphate hydrolases"/>
    <property type="match status" value="1"/>
</dbReference>
<proteinExistence type="predicted"/>
<dbReference type="OrthoDB" id="2287865at2759"/>
<evidence type="ECO:0000313" key="2">
    <source>
        <dbReference type="EMBL" id="OAD05692.1"/>
    </source>
</evidence>
<dbReference type="Proteomes" id="UP000077051">
    <property type="component" value="Unassembled WGS sequence"/>
</dbReference>
<dbReference type="PANTHER" id="PTHR47642:SF5">
    <property type="entry name" value="ATP-DEPENDENT DNA HELICASE"/>
    <property type="match status" value="1"/>
</dbReference>
<dbReference type="STRING" id="747725.A0A162TMK5"/>
<reference evidence="2 3" key="1">
    <citation type="submission" date="2015-06" db="EMBL/GenBank/DDBJ databases">
        <title>Expansion of signal transduction pathways in fungi by whole-genome duplication.</title>
        <authorList>
            <consortium name="DOE Joint Genome Institute"/>
            <person name="Corrochano L.M."/>
            <person name="Kuo A."/>
            <person name="Marcet-Houben M."/>
            <person name="Polaino S."/>
            <person name="Salamov A."/>
            <person name="Villalobos J.M."/>
            <person name="Alvarez M.I."/>
            <person name="Avalos J."/>
            <person name="Benito E.P."/>
            <person name="Benoit I."/>
            <person name="Burger G."/>
            <person name="Camino L.P."/>
            <person name="Canovas D."/>
            <person name="Cerda-Olmedo E."/>
            <person name="Cheng J.-F."/>
            <person name="Dominguez A."/>
            <person name="Elias M."/>
            <person name="Eslava A.P."/>
            <person name="Glaser F."/>
            <person name="Grimwood J."/>
            <person name="Gutierrez G."/>
            <person name="Heitman J."/>
            <person name="Henrissat B."/>
            <person name="Iturriaga E.A."/>
            <person name="Lang B.F."/>
            <person name="Lavin J.L."/>
            <person name="Lee S."/>
            <person name="Li W."/>
            <person name="Lindquist E."/>
            <person name="Lopez-Garcia S."/>
            <person name="Luque E.M."/>
            <person name="Marcos A.T."/>
            <person name="Martin J."/>
            <person name="Mccluskey K."/>
            <person name="Medina H.R."/>
            <person name="Miralles-Duran A."/>
            <person name="Miyazaki A."/>
            <person name="Munoz-Torres E."/>
            <person name="Oguiza J.A."/>
            <person name="Ohm R."/>
            <person name="Olmedo M."/>
            <person name="Orejas M."/>
            <person name="Ortiz-Castellanos L."/>
            <person name="Pisabarro A.G."/>
            <person name="Rodriguez-Romero J."/>
            <person name="Ruiz-Herrera J."/>
            <person name="Ruiz-Vazquez R."/>
            <person name="Sanz C."/>
            <person name="Schackwitz W."/>
            <person name="Schmutz J."/>
            <person name="Shahriari M."/>
            <person name="Shelest E."/>
            <person name="Silva-Franco F."/>
            <person name="Soanes D."/>
            <person name="Syed K."/>
            <person name="Tagua V.G."/>
            <person name="Talbot N.J."/>
            <person name="Thon M."/>
            <person name="De Vries R.P."/>
            <person name="Wiebenga A."/>
            <person name="Yadav J.S."/>
            <person name="Braun E.L."/>
            <person name="Baker S."/>
            <person name="Garre V."/>
            <person name="Horwitz B."/>
            <person name="Torres-Martinez S."/>
            <person name="Idnurm A."/>
            <person name="Herrera-Estrella A."/>
            <person name="Gabaldon T."/>
            <person name="Grigoriev I.V."/>
        </authorList>
    </citation>
    <scope>NUCLEOTIDE SEQUENCE [LARGE SCALE GENOMIC DNA]</scope>
    <source>
        <strain evidence="2 3">CBS 277.49</strain>
    </source>
</reference>
<evidence type="ECO:0000256" key="1">
    <source>
        <dbReference type="SAM" id="MobiDB-lite"/>
    </source>
</evidence>
<evidence type="ECO:0008006" key="4">
    <source>
        <dbReference type="Google" id="ProtNLM"/>
    </source>
</evidence>
<accession>A0A162TMK5</accession>
<dbReference type="InterPro" id="IPR051055">
    <property type="entry name" value="PIF1_helicase"/>
</dbReference>
<dbReference type="InterPro" id="IPR027417">
    <property type="entry name" value="P-loop_NTPase"/>
</dbReference>